<reference evidence="8" key="1">
    <citation type="submission" date="2025-08" db="UniProtKB">
        <authorList>
            <consortium name="RefSeq"/>
        </authorList>
    </citation>
    <scope>IDENTIFICATION</scope>
    <source>
        <tissue evidence="8">Entire body</tissue>
    </source>
</reference>
<comment type="catalytic activity">
    <reaction evidence="6">
        <text>glutathione = L-cysteinylglycine + 5-oxo-L-proline</text>
        <dbReference type="Rhea" id="RHEA:47724"/>
        <dbReference type="ChEBI" id="CHEBI:57925"/>
        <dbReference type="ChEBI" id="CHEBI:58402"/>
        <dbReference type="ChEBI" id="CHEBI:61694"/>
        <dbReference type="EC" id="4.3.2.7"/>
    </reaction>
</comment>
<protein>
    <recommendedName>
        <fullName evidence="2">glutathione-specific gamma-glutamylcyclotransferase</fullName>
        <ecNumber evidence="2">4.3.2.7</ecNumber>
    </recommendedName>
    <alternativeName>
        <fullName evidence="4">Cation transport regulator-like protein 2</fullName>
    </alternativeName>
</protein>
<evidence type="ECO:0000256" key="1">
    <source>
        <dbReference type="ARBA" id="ARBA00009662"/>
    </source>
</evidence>
<dbReference type="SUPFAM" id="SSF110857">
    <property type="entry name" value="Gamma-glutamyl cyclotransferase-like"/>
    <property type="match status" value="1"/>
</dbReference>
<accession>A0A1W4X631</accession>
<dbReference type="GO" id="GO:0061928">
    <property type="term" value="F:glutathione specific gamma-glutamylcyclotransferase activity"/>
    <property type="evidence" value="ECO:0007669"/>
    <property type="project" value="UniProtKB-EC"/>
</dbReference>
<dbReference type="InterPro" id="IPR036568">
    <property type="entry name" value="GGCT-like_sf"/>
</dbReference>
<dbReference type="PANTHER" id="PTHR12192:SF2">
    <property type="entry name" value="GLUTATHIONE-SPECIFIC GAMMA-GLUTAMYLCYCLOTRANSFERASE 2"/>
    <property type="match status" value="1"/>
</dbReference>
<dbReference type="PANTHER" id="PTHR12192">
    <property type="entry name" value="CATION TRANSPORT PROTEIN CHAC-RELATED"/>
    <property type="match status" value="1"/>
</dbReference>
<name>A0A1W4X631_AGRPL</name>
<dbReference type="Proteomes" id="UP000192223">
    <property type="component" value="Unplaced"/>
</dbReference>
<dbReference type="Gene3D" id="3.10.490.10">
    <property type="entry name" value="Gamma-glutamyl cyclotransferase-like"/>
    <property type="match status" value="1"/>
</dbReference>
<keyword evidence="7" id="KW-1185">Reference proteome</keyword>
<gene>
    <name evidence="8" type="primary">LOC108741278</name>
</gene>
<evidence type="ECO:0000313" key="8">
    <source>
        <dbReference type="RefSeq" id="XP_018331524.1"/>
    </source>
</evidence>
<evidence type="ECO:0000256" key="4">
    <source>
        <dbReference type="ARBA" id="ARBA00043195"/>
    </source>
</evidence>
<organism evidence="7 8">
    <name type="scientific">Agrilus planipennis</name>
    <name type="common">Emerald ash borer</name>
    <name type="synonym">Agrilus marcopoli</name>
    <dbReference type="NCBI Taxonomy" id="224129"/>
    <lineage>
        <taxon>Eukaryota</taxon>
        <taxon>Metazoa</taxon>
        <taxon>Ecdysozoa</taxon>
        <taxon>Arthropoda</taxon>
        <taxon>Hexapoda</taxon>
        <taxon>Insecta</taxon>
        <taxon>Pterygota</taxon>
        <taxon>Neoptera</taxon>
        <taxon>Endopterygota</taxon>
        <taxon>Coleoptera</taxon>
        <taxon>Polyphaga</taxon>
        <taxon>Elateriformia</taxon>
        <taxon>Buprestoidea</taxon>
        <taxon>Buprestidae</taxon>
        <taxon>Agrilinae</taxon>
        <taxon>Agrilus</taxon>
    </lineage>
</organism>
<dbReference type="InParanoid" id="A0A1W4X631"/>
<comment type="similarity">
    <text evidence="1">Belongs to the gamma-glutamylcyclotransferase family. ChaC subfamily.</text>
</comment>
<dbReference type="FunCoup" id="A0A1W4X631">
    <property type="interactions" value="342"/>
</dbReference>
<dbReference type="OrthoDB" id="1933483at2759"/>
<comment type="function">
    <text evidence="5">Catalyzes the cleavage of glutathione into 5-oxo-L-proline and a Cys-Gly dipeptide. Acts specifically on glutathione, but not on other gamma-glutamyl peptides.</text>
</comment>
<dbReference type="RefSeq" id="XP_018331524.1">
    <property type="nucleotide sequence ID" value="XM_018476022.2"/>
</dbReference>
<evidence type="ECO:0000256" key="5">
    <source>
        <dbReference type="ARBA" id="ARBA00045227"/>
    </source>
</evidence>
<dbReference type="Pfam" id="PF04752">
    <property type="entry name" value="ChaC"/>
    <property type="match status" value="1"/>
</dbReference>
<evidence type="ECO:0000256" key="2">
    <source>
        <dbReference type="ARBA" id="ARBA00012344"/>
    </source>
</evidence>
<dbReference type="GeneID" id="108741278"/>
<evidence type="ECO:0000256" key="3">
    <source>
        <dbReference type="ARBA" id="ARBA00023239"/>
    </source>
</evidence>
<dbReference type="EC" id="4.3.2.7" evidence="2"/>
<dbReference type="AlphaFoldDB" id="A0A1W4X631"/>
<sequence>MWIFGYGSLIWKVDFPFEEKVIGCIKGYKRRFHQHSTDHRGTPEKPGRVVTLEVGCEEDEVWGVAYRIKEDDIEKVSAHLDYRERGGYSKRTVTFYPKDSNKSSLQLHVYIGTEDNYNYVGEAHEADIAKQIVDSAGPSGTNIEYILNLAKSMREIAPNINDEHLYKIEMNVLKLLEEK</sequence>
<dbReference type="CDD" id="cd06661">
    <property type="entry name" value="GGCT_like"/>
    <property type="match status" value="1"/>
</dbReference>
<keyword evidence="3" id="KW-0456">Lyase</keyword>
<proteinExistence type="inferred from homology"/>
<dbReference type="KEGG" id="apln:108741278"/>
<dbReference type="GO" id="GO:0005737">
    <property type="term" value="C:cytoplasm"/>
    <property type="evidence" value="ECO:0007669"/>
    <property type="project" value="TreeGrafter"/>
</dbReference>
<dbReference type="STRING" id="224129.A0A1W4X631"/>
<dbReference type="GO" id="GO:0006751">
    <property type="term" value="P:glutathione catabolic process"/>
    <property type="evidence" value="ECO:0007669"/>
    <property type="project" value="InterPro"/>
</dbReference>
<dbReference type="InterPro" id="IPR006840">
    <property type="entry name" value="ChaC"/>
</dbReference>
<evidence type="ECO:0000256" key="6">
    <source>
        <dbReference type="ARBA" id="ARBA00048073"/>
    </source>
</evidence>
<evidence type="ECO:0000313" key="7">
    <source>
        <dbReference type="Proteomes" id="UP000192223"/>
    </source>
</evidence>
<dbReference type="InterPro" id="IPR013024">
    <property type="entry name" value="GGCT-like"/>
</dbReference>